<dbReference type="PANTHER" id="PTHR33175">
    <property type="entry name" value="DNA-BINDING PROTEIN HU"/>
    <property type="match status" value="1"/>
</dbReference>
<evidence type="ECO:0000313" key="4">
    <source>
        <dbReference type="EMBL" id="CAB4912238.1"/>
    </source>
</evidence>
<dbReference type="PANTHER" id="PTHR33175:SF3">
    <property type="entry name" value="DNA-BINDING PROTEIN HU-BETA"/>
    <property type="match status" value="1"/>
</dbReference>
<organism evidence="5">
    <name type="scientific">freshwater metagenome</name>
    <dbReference type="NCBI Taxonomy" id="449393"/>
    <lineage>
        <taxon>unclassified sequences</taxon>
        <taxon>metagenomes</taxon>
        <taxon>ecological metagenomes</taxon>
    </lineage>
</organism>
<dbReference type="GO" id="GO:0003677">
    <property type="term" value="F:DNA binding"/>
    <property type="evidence" value="ECO:0007669"/>
    <property type="project" value="UniProtKB-KW"/>
</dbReference>
<accession>A0A6J7LQ93</accession>
<dbReference type="AlphaFoldDB" id="A0A6J7LQ93"/>
<keyword evidence="1" id="KW-0238">DNA-binding</keyword>
<evidence type="ECO:0000313" key="5">
    <source>
        <dbReference type="EMBL" id="CAB4970581.1"/>
    </source>
</evidence>
<dbReference type="CDD" id="cd13831">
    <property type="entry name" value="HU"/>
    <property type="match status" value="1"/>
</dbReference>
<dbReference type="InterPro" id="IPR010992">
    <property type="entry name" value="IHF-like_DNA-bd_dom_sf"/>
</dbReference>
<protein>
    <submittedName>
        <fullName evidence="5">Unannotated protein</fullName>
    </submittedName>
</protein>
<feature type="compositionally biased region" description="Basic residues" evidence="2">
    <location>
        <begin position="98"/>
        <end position="160"/>
    </location>
</feature>
<gene>
    <name evidence="3" type="ORF">UFOPK2683_01210</name>
    <name evidence="4" type="ORF">UFOPK3605_01193</name>
    <name evidence="5" type="ORF">UFOPK3897_00389</name>
    <name evidence="6" type="ORF">UFOPK4121_00336</name>
</gene>
<evidence type="ECO:0000313" key="3">
    <source>
        <dbReference type="EMBL" id="CAB4729813.1"/>
    </source>
</evidence>
<dbReference type="EMBL" id="CAFBOF010000004">
    <property type="protein sequence ID" value="CAB4970581.1"/>
    <property type="molecule type" value="Genomic_DNA"/>
</dbReference>
<dbReference type="GO" id="GO:0005829">
    <property type="term" value="C:cytosol"/>
    <property type="evidence" value="ECO:0007669"/>
    <property type="project" value="TreeGrafter"/>
</dbReference>
<dbReference type="EMBL" id="CAFBPQ010000005">
    <property type="protein sequence ID" value="CAB5015874.1"/>
    <property type="molecule type" value="Genomic_DNA"/>
</dbReference>
<dbReference type="GO" id="GO:0030527">
    <property type="term" value="F:structural constituent of chromatin"/>
    <property type="evidence" value="ECO:0007669"/>
    <property type="project" value="InterPro"/>
</dbReference>
<dbReference type="SMART" id="SM00411">
    <property type="entry name" value="BHL"/>
    <property type="match status" value="1"/>
</dbReference>
<evidence type="ECO:0000256" key="1">
    <source>
        <dbReference type="ARBA" id="ARBA00023125"/>
    </source>
</evidence>
<dbReference type="Pfam" id="PF00216">
    <property type="entry name" value="Bac_DNA_binding"/>
    <property type="match status" value="1"/>
</dbReference>
<dbReference type="PRINTS" id="PR01727">
    <property type="entry name" value="DNABINDINGHU"/>
</dbReference>
<evidence type="ECO:0000256" key="2">
    <source>
        <dbReference type="SAM" id="MobiDB-lite"/>
    </source>
</evidence>
<evidence type="ECO:0000313" key="6">
    <source>
        <dbReference type="EMBL" id="CAB5015874.1"/>
    </source>
</evidence>
<dbReference type="EMBL" id="CAFBMM010000068">
    <property type="protein sequence ID" value="CAB4912238.1"/>
    <property type="molecule type" value="Genomic_DNA"/>
</dbReference>
<sequence length="160" mass="18277">MNRKQLIDTLADRKELAEMTKTDIDLVMTSFVDQVTETVSKGEPVIISGFAKFIRRQTKARMGRNPATGEAIRIKASRKVRITPLKAFKDAVLGNRAPAKKTVKRKTTKKAVKRRPAKKTVKRKTTKKAVKRRPAKKTVKRKTTKKAVKRRPAKKTTRRR</sequence>
<reference evidence="5" key="1">
    <citation type="submission" date="2020-05" db="EMBL/GenBank/DDBJ databases">
        <authorList>
            <person name="Chiriac C."/>
            <person name="Salcher M."/>
            <person name="Ghai R."/>
            <person name="Kavagutti S V."/>
        </authorList>
    </citation>
    <scope>NUCLEOTIDE SEQUENCE</scope>
</reference>
<feature type="region of interest" description="Disordered" evidence="2">
    <location>
        <begin position="96"/>
        <end position="160"/>
    </location>
</feature>
<dbReference type="Gene3D" id="4.10.520.10">
    <property type="entry name" value="IHF-like DNA-binding proteins"/>
    <property type="match status" value="1"/>
</dbReference>
<name>A0A6J7LQ93_9ZZZZ</name>
<dbReference type="EMBL" id="CAEZYK010000078">
    <property type="protein sequence ID" value="CAB4729813.1"/>
    <property type="molecule type" value="Genomic_DNA"/>
</dbReference>
<dbReference type="SUPFAM" id="SSF47729">
    <property type="entry name" value="IHF-like DNA-binding proteins"/>
    <property type="match status" value="1"/>
</dbReference>
<proteinExistence type="predicted"/>
<dbReference type="InterPro" id="IPR000119">
    <property type="entry name" value="Hist_DNA-bd"/>
</dbReference>